<keyword evidence="6" id="KW-0676">Redox-active center</keyword>
<evidence type="ECO:0000256" key="7">
    <source>
        <dbReference type="SAM" id="SignalP"/>
    </source>
</evidence>
<dbReference type="EMBL" id="BMES01000002">
    <property type="protein sequence ID" value="GGH22388.1"/>
    <property type="molecule type" value="Genomic_DNA"/>
</dbReference>
<evidence type="ECO:0000256" key="1">
    <source>
        <dbReference type="ARBA" id="ARBA00003565"/>
    </source>
</evidence>
<dbReference type="PROSITE" id="PS51352">
    <property type="entry name" value="THIOREDOXIN_2"/>
    <property type="match status" value="1"/>
</dbReference>
<dbReference type="SUPFAM" id="SSF52833">
    <property type="entry name" value="Thioredoxin-like"/>
    <property type="match status" value="1"/>
</dbReference>
<dbReference type="InterPro" id="IPR013766">
    <property type="entry name" value="Thioredoxin_domain"/>
</dbReference>
<dbReference type="Pfam" id="PF18312">
    <property type="entry name" value="ScsC_N"/>
    <property type="match status" value="1"/>
</dbReference>
<evidence type="ECO:0000256" key="4">
    <source>
        <dbReference type="ARBA" id="ARBA00023002"/>
    </source>
</evidence>
<dbReference type="PANTHER" id="PTHR13887">
    <property type="entry name" value="GLUTATHIONE S-TRANSFERASE KAPPA"/>
    <property type="match status" value="1"/>
</dbReference>
<dbReference type="AlphaFoldDB" id="A0A917I7J6"/>
<comment type="similarity">
    <text evidence="2">Belongs to the thioredoxin family. DsbA subfamily.</text>
</comment>
<dbReference type="Gene3D" id="3.40.30.10">
    <property type="entry name" value="Glutaredoxin"/>
    <property type="match status" value="1"/>
</dbReference>
<evidence type="ECO:0000256" key="5">
    <source>
        <dbReference type="ARBA" id="ARBA00023157"/>
    </source>
</evidence>
<dbReference type="InterPro" id="IPR036249">
    <property type="entry name" value="Thioredoxin-like_sf"/>
</dbReference>
<evidence type="ECO:0000256" key="2">
    <source>
        <dbReference type="ARBA" id="ARBA00005791"/>
    </source>
</evidence>
<dbReference type="Pfam" id="PF13462">
    <property type="entry name" value="Thioredoxin_4"/>
    <property type="match status" value="1"/>
</dbReference>
<dbReference type="InterPro" id="IPR041205">
    <property type="entry name" value="ScsC_N"/>
</dbReference>
<protein>
    <submittedName>
        <fullName evidence="9">Outer membrane protein</fullName>
    </submittedName>
</protein>
<accession>A0A917I7J6</accession>
<dbReference type="InterPro" id="IPR012336">
    <property type="entry name" value="Thioredoxin-like_fold"/>
</dbReference>
<evidence type="ECO:0000313" key="10">
    <source>
        <dbReference type="Proteomes" id="UP000603912"/>
    </source>
</evidence>
<reference evidence="9" key="1">
    <citation type="journal article" date="2014" name="Int. J. Syst. Evol. Microbiol.">
        <title>Complete genome sequence of Corynebacterium casei LMG S-19264T (=DSM 44701T), isolated from a smear-ripened cheese.</title>
        <authorList>
            <consortium name="US DOE Joint Genome Institute (JGI-PGF)"/>
            <person name="Walter F."/>
            <person name="Albersmeier A."/>
            <person name="Kalinowski J."/>
            <person name="Ruckert C."/>
        </authorList>
    </citation>
    <scope>NUCLEOTIDE SEQUENCE</scope>
    <source>
        <strain evidence="9">CGMCC 1.12214</strain>
    </source>
</reference>
<feature type="chain" id="PRO_5036780693" evidence="7">
    <location>
        <begin position="33"/>
        <end position="266"/>
    </location>
</feature>
<evidence type="ECO:0000256" key="3">
    <source>
        <dbReference type="ARBA" id="ARBA00022729"/>
    </source>
</evidence>
<comment type="function">
    <text evidence="1">May be required for disulfide bond formation in some proteins.</text>
</comment>
<evidence type="ECO:0000313" key="9">
    <source>
        <dbReference type="EMBL" id="GGH22388.1"/>
    </source>
</evidence>
<comment type="caution">
    <text evidence="9">The sequence shown here is derived from an EMBL/GenBank/DDBJ whole genome shotgun (WGS) entry which is preliminary data.</text>
</comment>
<dbReference type="GO" id="GO:0015036">
    <property type="term" value="F:disulfide oxidoreductase activity"/>
    <property type="evidence" value="ECO:0007669"/>
    <property type="project" value="UniProtKB-ARBA"/>
</dbReference>
<evidence type="ECO:0000256" key="6">
    <source>
        <dbReference type="ARBA" id="ARBA00023284"/>
    </source>
</evidence>
<keyword evidence="3 7" id="KW-0732">Signal</keyword>
<sequence>MPLAAALPLLRKAAIALAIAAATAAAPLPALAQAKPADLTDAQKSAVREMIRSYLLENPEVIQEALVELDRRQKDAEKTATKAALSQVAATLVQSPRNIVLGNPTGDVTLVEFFDYNCGYCKKSLADIRELSKSDPKLRIVIRDFPVLGPDSVEASFVAVAVKNQLKGDKYFDYHQKLLESKGRVGKERALAVAKELGVDQARLTKDLESPETRAAVEETMRVADILKLQGTPAFVIGDDVLFGSQGVEPLRGAIASVRQCGKATC</sequence>
<keyword evidence="10" id="KW-1185">Reference proteome</keyword>
<dbReference type="Proteomes" id="UP000603912">
    <property type="component" value="Unassembled WGS sequence"/>
</dbReference>
<organism evidence="9 10">
    <name type="scientific">Alsobacter metallidurans</name>
    <dbReference type="NCBI Taxonomy" id="340221"/>
    <lineage>
        <taxon>Bacteria</taxon>
        <taxon>Pseudomonadati</taxon>
        <taxon>Pseudomonadota</taxon>
        <taxon>Alphaproteobacteria</taxon>
        <taxon>Hyphomicrobiales</taxon>
        <taxon>Alsobacteraceae</taxon>
        <taxon>Alsobacter</taxon>
    </lineage>
</organism>
<dbReference type="InterPro" id="IPR017937">
    <property type="entry name" value="Thioredoxin_CS"/>
</dbReference>
<feature type="domain" description="Thioredoxin" evidence="8">
    <location>
        <begin position="67"/>
        <end position="260"/>
    </location>
</feature>
<keyword evidence="4" id="KW-0560">Oxidoreductase</keyword>
<evidence type="ECO:0000259" key="8">
    <source>
        <dbReference type="PROSITE" id="PS51352"/>
    </source>
</evidence>
<feature type="signal peptide" evidence="7">
    <location>
        <begin position="1"/>
        <end position="32"/>
    </location>
</feature>
<dbReference type="PANTHER" id="PTHR13887:SF14">
    <property type="entry name" value="DISULFIDE BOND FORMATION PROTEIN D"/>
    <property type="match status" value="1"/>
</dbReference>
<dbReference type="RefSeq" id="WP_188518311.1">
    <property type="nucleotide sequence ID" value="NZ_BMES01000002.1"/>
</dbReference>
<name>A0A917I7J6_9HYPH</name>
<dbReference type="CDD" id="cd03023">
    <property type="entry name" value="DsbA_Com1_like"/>
    <property type="match status" value="1"/>
</dbReference>
<keyword evidence="5" id="KW-1015">Disulfide bond</keyword>
<gene>
    <name evidence="9" type="ORF">GCM10007036_27380</name>
</gene>
<reference evidence="9" key="2">
    <citation type="submission" date="2020-09" db="EMBL/GenBank/DDBJ databases">
        <authorList>
            <person name="Sun Q."/>
            <person name="Zhou Y."/>
        </authorList>
    </citation>
    <scope>NUCLEOTIDE SEQUENCE</scope>
    <source>
        <strain evidence="9">CGMCC 1.12214</strain>
    </source>
</reference>
<proteinExistence type="inferred from homology"/>
<dbReference type="PROSITE" id="PS00194">
    <property type="entry name" value="THIOREDOXIN_1"/>
    <property type="match status" value="1"/>
</dbReference>